<feature type="compositionally biased region" description="Basic and acidic residues" evidence="2">
    <location>
        <begin position="133"/>
        <end position="145"/>
    </location>
</feature>
<dbReference type="Proteomes" id="UP000683925">
    <property type="component" value="Unassembled WGS sequence"/>
</dbReference>
<evidence type="ECO:0000256" key="1">
    <source>
        <dbReference type="SAM" id="Coils"/>
    </source>
</evidence>
<feature type="coiled-coil region" evidence="1">
    <location>
        <begin position="210"/>
        <end position="244"/>
    </location>
</feature>
<name>A0A8S1W193_PAROT</name>
<feature type="coiled-coil region" evidence="1">
    <location>
        <begin position="328"/>
        <end position="355"/>
    </location>
</feature>
<sequence length="447" mass="52281">MSKHKHRRTQSNSEVDLRNALCQQDDKKHFIEIFNHASHIQPQIPEKEVIIEKLEDDYAMQHLKENCGLTFGNAKKKSNFGSYQTNNLFQIPEQNDLLSSVEQTQESGKKLAQGMKLNVNTQKRQTYSVEQKNNNDQKENQKNENNRQNSTLINQIQAQLRDVTHLMNSDKLDQFNKMSFTKELQKKTAVHPVQLPYSHQNTIQPSLNPNQNQQQSYSQHQQALNQLNNNILQLQNSNIQHQSLVHQNSQKNVTKQQHTITPDRKRTPSMAINKPSGVEAPFQKSDKSITNNNINESEKIKSNLSVSIFNNLFQQNKKISISNITNKSDQQNDSFRKLETQMKKIERELMSLKQRQDCQDEINKTIQQQLLQVIHDNRKQRDQSHLSLKKLEQLEMITRRNEESILYLKQTLGSHKRMDSTTHQTDSTELSDQHRRFTDLKSLNRYI</sequence>
<proteinExistence type="predicted"/>
<feature type="region of interest" description="Disordered" evidence="2">
    <location>
        <begin position="119"/>
        <end position="149"/>
    </location>
</feature>
<dbReference type="AlphaFoldDB" id="A0A8S1W193"/>
<evidence type="ECO:0000256" key="2">
    <source>
        <dbReference type="SAM" id="MobiDB-lite"/>
    </source>
</evidence>
<feature type="compositionally biased region" description="Polar residues" evidence="2">
    <location>
        <begin position="248"/>
        <end position="260"/>
    </location>
</feature>
<evidence type="ECO:0000313" key="3">
    <source>
        <dbReference type="EMBL" id="CAD8179956.1"/>
    </source>
</evidence>
<keyword evidence="1" id="KW-0175">Coiled coil</keyword>
<comment type="caution">
    <text evidence="3">The sequence shown here is derived from an EMBL/GenBank/DDBJ whole genome shotgun (WGS) entry which is preliminary data.</text>
</comment>
<protein>
    <submittedName>
        <fullName evidence="3">Uncharacterized protein</fullName>
    </submittedName>
</protein>
<feature type="compositionally biased region" description="Polar residues" evidence="2">
    <location>
        <begin position="421"/>
        <end position="430"/>
    </location>
</feature>
<feature type="compositionally biased region" description="Polar residues" evidence="2">
    <location>
        <begin position="119"/>
        <end position="129"/>
    </location>
</feature>
<accession>A0A8S1W193</accession>
<reference evidence="3" key="1">
    <citation type="submission" date="2021-01" db="EMBL/GenBank/DDBJ databases">
        <authorList>
            <consortium name="Genoscope - CEA"/>
            <person name="William W."/>
        </authorList>
    </citation>
    <scope>NUCLEOTIDE SEQUENCE</scope>
</reference>
<gene>
    <name evidence="3" type="ORF">POCTA_138.1.T0740073</name>
</gene>
<dbReference type="OrthoDB" id="303682at2759"/>
<keyword evidence="4" id="KW-1185">Reference proteome</keyword>
<feature type="region of interest" description="Disordered" evidence="2">
    <location>
        <begin position="414"/>
        <end position="433"/>
    </location>
</feature>
<feature type="region of interest" description="Disordered" evidence="2">
    <location>
        <begin position="248"/>
        <end position="290"/>
    </location>
</feature>
<organism evidence="3 4">
    <name type="scientific">Paramecium octaurelia</name>
    <dbReference type="NCBI Taxonomy" id="43137"/>
    <lineage>
        <taxon>Eukaryota</taxon>
        <taxon>Sar</taxon>
        <taxon>Alveolata</taxon>
        <taxon>Ciliophora</taxon>
        <taxon>Intramacronucleata</taxon>
        <taxon>Oligohymenophorea</taxon>
        <taxon>Peniculida</taxon>
        <taxon>Parameciidae</taxon>
        <taxon>Paramecium</taxon>
    </lineage>
</organism>
<dbReference type="OMA" id="YSHQNTI"/>
<dbReference type="EMBL" id="CAJJDP010000073">
    <property type="protein sequence ID" value="CAD8179956.1"/>
    <property type="molecule type" value="Genomic_DNA"/>
</dbReference>
<evidence type="ECO:0000313" key="4">
    <source>
        <dbReference type="Proteomes" id="UP000683925"/>
    </source>
</evidence>